<dbReference type="EMBL" id="JAPWTK010000018">
    <property type="protein sequence ID" value="KAJ8958346.1"/>
    <property type="molecule type" value="Genomic_DNA"/>
</dbReference>
<evidence type="ECO:0000313" key="3">
    <source>
        <dbReference type="Proteomes" id="UP001162162"/>
    </source>
</evidence>
<dbReference type="PANTHER" id="PTHR46114:SF1">
    <property type="entry name" value="ZAD DOMAIN-CONTAINING PROTEIN"/>
    <property type="match status" value="1"/>
</dbReference>
<feature type="compositionally biased region" description="Polar residues" evidence="1">
    <location>
        <begin position="55"/>
        <end position="73"/>
    </location>
</feature>
<dbReference type="PANTHER" id="PTHR46114">
    <property type="entry name" value="APPLE DOMAIN-CONTAINING PROTEIN"/>
    <property type="match status" value="1"/>
</dbReference>
<dbReference type="AlphaFoldDB" id="A0AAV8Z2H8"/>
<proteinExistence type="predicted"/>
<organism evidence="2 3">
    <name type="scientific">Aromia moschata</name>
    <dbReference type="NCBI Taxonomy" id="1265417"/>
    <lineage>
        <taxon>Eukaryota</taxon>
        <taxon>Metazoa</taxon>
        <taxon>Ecdysozoa</taxon>
        <taxon>Arthropoda</taxon>
        <taxon>Hexapoda</taxon>
        <taxon>Insecta</taxon>
        <taxon>Pterygota</taxon>
        <taxon>Neoptera</taxon>
        <taxon>Endopterygota</taxon>
        <taxon>Coleoptera</taxon>
        <taxon>Polyphaga</taxon>
        <taxon>Cucujiformia</taxon>
        <taxon>Chrysomeloidea</taxon>
        <taxon>Cerambycidae</taxon>
        <taxon>Cerambycinae</taxon>
        <taxon>Callichromatini</taxon>
        <taxon>Aromia</taxon>
    </lineage>
</organism>
<feature type="region of interest" description="Disordered" evidence="1">
    <location>
        <begin position="23"/>
        <end position="73"/>
    </location>
</feature>
<dbReference type="Proteomes" id="UP001162162">
    <property type="component" value="Unassembled WGS sequence"/>
</dbReference>
<name>A0AAV8Z2H8_9CUCU</name>
<reference evidence="2" key="1">
    <citation type="journal article" date="2023" name="Insect Mol. Biol.">
        <title>Genome sequencing provides insights into the evolution of gene families encoding plant cell wall-degrading enzymes in longhorned beetles.</title>
        <authorList>
            <person name="Shin N.R."/>
            <person name="Okamura Y."/>
            <person name="Kirsch R."/>
            <person name="Pauchet Y."/>
        </authorList>
    </citation>
    <scope>NUCLEOTIDE SEQUENCE</scope>
    <source>
        <strain evidence="2">AMC_N1</strain>
    </source>
</reference>
<sequence length="460" mass="53623">MRKVCAKLVPKTQGKVKDSAIRPIPHSDEIPIPTFHELPDISDNEHCPSDRSSDANETNSDYEGTSSVPQRFNQNELNDLTRDLNLSKKAAEVLASRLNDKNLLEQGTKITFYRTREKDLLPFFSQEDNLVFCHEIRGLMKEMGLSEYIPDDWRLFIDSSKRSLKCVLLHNGNKYGSIPLAHSTKLKEEYNTIALVLQKIKYHEHQWLICVDLKMVNFLLGQQSGYTKYPCLLCLWDSRDKTHHWVRKDWPLRENMDVGEKNVINDALVEREKIILPPLHIKLGLMKQFVKALDKDGPCFEYIGVKMPQLSTEKLKAGIFDGPQIRQLIKDPAFINSMNEVEREAWTSFVAVVENFLGKHKAENYVEIVNKMLNSFKSLGCNMSIKVHYLDSHLDRFPENLGDMSEEQGERFHQDIKIMEDRYQGRWDIHMMADYCWSLKRDCLKKHSRMSRKRSFRSVE</sequence>
<evidence type="ECO:0000313" key="2">
    <source>
        <dbReference type="EMBL" id="KAJ8958346.1"/>
    </source>
</evidence>
<protein>
    <submittedName>
        <fullName evidence="2">Uncharacterized protein</fullName>
    </submittedName>
</protein>
<comment type="caution">
    <text evidence="2">The sequence shown here is derived from an EMBL/GenBank/DDBJ whole genome shotgun (WGS) entry which is preliminary data.</text>
</comment>
<feature type="compositionally biased region" description="Basic and acidic residues" evidence="1">
    <location>
        <begin position="37"/>
        <end position="54"/>
    </location>
</feature>
<evidence type="ECO:0000256" key="1">
    <source>
        <dbReference type="SAM" id="MobiDB-lite"/>
    </source>
</evidence>
<gene>
    <name evidence="2" type="ORF">NQ318_017492</name>
</gene>
<accession>A0AAV8Z2H8</accession>
<keyword evidence="3" id="KW-1185">Reference proteome</keyword>